<protein>
    <submittedName>
        <fullName evidence="2">DUF1345 domain-containing protein</fullName>
    </submittedName>
</protein>
<feature type="transmembrane region" description="Helical" evidence="1">
    <location>
        <begin position="20"/>
        <end position="41"/>
    </location>
</feature>
<proteinExistence type="predicted"/>
<dbReference type="EMBL" id="SDPP02000005">
    <property type="protein sequence ID" value="KAA1373796.1"/>
    <property type="molecule type" value="Genomic_DNA"/>
</dbReference>
<dbReference type="Proteomes" id="UP001515100">
    <property type="component" value="Unassembled WGS sequence"/>
</dbReference>
<dbReference type="InterPro" id="IPR009781">
    <property type="entry name" value="DUF1345"/>
</dbReference>
<dbReference type="OrthoDB" id="64737at2"/>
<dbReference type="AlphaFoldDB" id="A0A641AI58"/>
<dbReference type="Pfam" id="PF07077">
    <property type="entry name" value="DUF1345"/>
    <property type="match status" value="1"/>
</dbReference>
<evidence type="ECO:0000313" key="3">
    <source>
        <dbReference type="Proteomes" id="UP001515100"/>
    </source>
</evidence>
<gene>
    <name evidence="2" type="ORF">ESP62_017340</name>
</gene>
<feature type="transmembrane region" description="Helical" evidence="1">
    <location>
        <begin position="95"/>
        <end position="115"/>
    </location>
</feature>
<feature type="transmembrane region" description="Helical" evidence="1">
    <location>
        <begin position="186"/>
        <end position="207"/>
    </location>
</feature>
<sequence>MVVVAAVVGTGVTVLESWELGLVAGWAAACLLYVGWVWLVIGRMDAATTAEHARREDPARGVSELLILVASVASLVAVALLLVNARGESDTRSGALAGAALGGVALSWLLVHTLFTLRYAAQYYGGEAYSGEAHAGDVRDIDFNTEAPPRFTDFAYVAFSVGMTFQISDTDLRTSDVRSLVLRHALLSYVFGTVVVATTINLAISLAG</sequence>
<feature type="transmembrane region" description="Helical" evidence="1">
    <location>
        <begin position="62"/>
        <end position="83"/>
    </location>
</feature>
<keyword evidence="1" id="KW-0812">Transmembrane</keyword>
<evidence type="ECO:0000256" key="1">
    <source>
        <dbReference type="SAM" id="Phobius"/>
    </source>
</evidence>
<reference evidence="2" key="1">
    <citation type="submission" date="2019-09" db="EMBL/GenBank/DDBJ databases">
        <authorList>
            <person name="Li J."/>
        </authorList>
    </citation>
    <scope>NUCLEOTIDE SEQUENCE [LARGE SCALE GENOMIC DNA]</scope>
    <source>
        <strain evidence="2">NRBC 14897</strain>
    </source>
</reference>
<name>A0A641AI58_9ACTN</name>
<comment type="caution">
    <text evidence="2">The sequence shown here is derived from an EMBL/GenBank/DDBJ whole genome shotgun (WGS) entry which is preliminary data.</text>
</comment>
<keyword evidence="3" id="KW-1185">Reference proteome</keyword>
<evidence type="ECO:0000313" key="2">
    <source>
        <dbReference type="EMBL" id="KAA1373796.1"/>
    </source>
</evidence>
<organism evidence="2 3">
    <name type="scientific">Aeromicrobium fastidiosum</name>
    <dbReference type="NCBI Taxonomy" id="52699"/>
    <lineage>
        <taxon>Bacteria</taxon>
        <taxon>Bacillati</taxon>
        <taxon>Actinomycetota</taxon>
        <taxon>Actinomycetes</taxon>
        <taxon>Propionibacteriales</taxon>
        <taxon>Nocardioidaceae</taxon>
        <taxon>Aeromicrobium</taxon>
    </lineage>
</organism>
<keyword evidence="1" id="KW-1133">Transmembrane helix</keyword>
<keyword evidence="1" id="KW-0472">Membrane</keyword>
<accession>A0A641AI58</accession>